<evidence type="ECO:0000256" key="1">
    <source>
        <dbReference type="SAM" id="Phobius"/>
    </source>
</evidence>
<dbReference type="GeneID" id="66099799"/>
<keyword evidence="1" id="KW-0472">Membrane</keyword>
<dbReference type="AlphaFoldDB" id="A0A9P8APV2"/>
<gene>
    <name evidence="2" type="ORF">BT62DRAFT_1009153</name>
</gene>
<dbReference type="Proteomes" id="UP000812287">
    <property type="component" value="Unassembled WGS sequence"/>
</dbReference>
<feature type="transmembrane region" description="Helical" evidence="1">
    <location>
        <begin position="56"/>
        <end position="75"/>
    </location>
</feature>
<organism evidence="2 3">
    <name type="scientific">Guyanagaster necrorhizus</name>
    <dbReference type="NCBI Taxonomy" id="856835"/>
    <lineage>
        <taxon>Eukaryota</taxon>
        <taxon>Fungi</taxon>
        <taxon>Dikarya</taxon>
        <taxon>Basidiomycota</taxon>
        <taxon>Agaricomycotina</taxon>
        <taxon>Agaricomycetes</taxon>
        <taxon>Agaricomycetidae</taxon>
        <taxon>Agaricales</taxon>
        <taxon>Marasmiineae</taxon>
        <taxon>Physalacriaceae</taxon>
        <taxon>Guyanagaster</taxon>
    </lineage>
</organism>
<dbReference type="RefSeq" id="XP_043036860.1">
    <property type="nucleotide sequence ID" value="XM_043177512.1"/>
</dbReference>
<keyword evidence="3" id="KW-1185">Reference proteome</keyword>
<accession>A0A9P8APV2</accession>
<reference evidence="2" key="1">
    <citation type="submission" date="2020-11" db="EMBL/GenBank/DDBJ databases">
        <title>Adaptations for nitrogen fixation in a non-lichenized fungal sporocarp promotes dispersal by wood-feeding termites.</title>
        <authorList>
            <consortium name="DOE Joint Genome Institute"/>
            <person name="Koch R.A."/>
            <person name="Yoon G."/>
            <person name="Arayal U."/>
            <person name="Lail K."/>
            <person name="Amirebrahimi M."/>
            <person name="Labutti K."/>
            <person name="Lipzen A."/>
            <person name="Riley R."/>
            <person name="Barry K."/>
            <person name="Henrissat B."/>
            <person name="Grigoriev I.V."/>
            <person name="Herr J.R."/>
            <person name="Aime M.C."/>
        </authorList>
    </citation>
    <scope>NUCLEOTIDE SEQUENCE</scope>
    <source>
        <strain evidence="2">MCA 3950</strain>
    </source>
</reference>
<dbReference type="EMBL" id="MU250545">
    <property type="protein sequence ID" value="KAG7443360.1"/>
    <property type="molecule type" value="Genomic_DNA"/>
</dbReference>
<keyword evidence="1" id="KW-0812">Transmembrane</keyword>
<name>A0A9P8APV2_9AGAR</name>
<proteinExistence type="predicted"/>
<evidence type="ECO:0000313" key="3">
    <source>
        <dbReference type="Proteomes" id="UP000812287"/>
    </source>
</evidence>
<protein>
    <submittedName>
        <fullName evidence="2">Uncharacterized protein</fullName>
    </submittedName>
</protein>
<evidence type="ECO:0000313" key="2">
    <source>
        <dbReference type="EMBL" id="KAG7443360.1"/>
    </source>
</evidence>
<sequence>MAAKCGKDVYGPALVNGYRILAEQRIIYYPPTASVPRHLISFSSYSWLLTTMRDSLVILSIIALLVALRGTLPLLRSLLCLGDASYVLFLGDVLRVSRLLNIFLGAYDAVTPLRVGDLQTFLTFCLFSVTAAPCDYLSLTCFIVTAYEGLSLLALLIHKHLLWLPPDIKIIPIEYSGYVRSVVDPLNTHRPMVYFNRLNV</sequence>
<keyword evidence="1" id="KW-1133">Transmembrane helix</keyword>
<comment type="caution">
    <text evidence="2">The sequence shown here is derived from an EMBL/GenBank/DDBJ whole genome shotgun (WGS) entry which is preliminary data.</text>
</comment>